<gene>
    <name evidence="1" type="ORF">O3M35_009671</name>
</gene>
<proteinExistence type="predicted"/>
<sequence length="62" mass="7300">MLLNLALISFWAPSAKQGYHFTMHKIPHFAFLIRSFLNVLSCNFIFSSFLPRLFLHVNFKLI</sequence>
<keyword evidence="2" id="KW-1185">Reference proteome</keyword>
<dbReference type="AlphaFoldDB" id="A0AAW1D4L3"/>
<evidence type="ECO:0000313" key="1">
    <source>
        <dbReference type="EMBL" id="KAK9505676.1"/>
    </source>
</evidence>
<name>A0AAW1D4L3_9HEMI</name>
<evidence type="ECO:0000313" key="2">
    <source>
        <dbReference type="Proteomes" id="UP001461498"/>
    </source>
</evidence>
<comment type="caution">
    <text evidence="1">The sequence shown here is derived from an EMBL/GenBank/DDBJ whole genome shotgun (WGS) entry which is preliminary data.</text>
</comment>
<protein>
    <submittedName>
        <fullName evidence="1">Uncharacterized protein</fullName>
    </submittedName>
</protein>
<accession>A0AAW1D4L3</accession>
<organism evidence="1 2">
    <name type="scientific">Rhynocoris fuscipes</name>
    <dbReference type="NCBI Taxonomy" id="488301"/>
    <lineage>
        <taxon>Eukaryota</taxon>
        <taxon>Metazoa</taxon>
        <taxon>Ecdysozoa</taxon>
        <taxon>Arthropoda</taxon>
        <taxon>Hexapoda</taxon>
        <taxon>Insecta</taxon>
        <taxon>Pterygota</taxon>
        <taxon>Neoptera</taxon>
        <taxon>Paraneoptera</taxon>
        <taxon>Hemiptera</taxon>
        <taxon>Heteroptera</taxon>
        <taxon>Panheteroptera</taxon>
        <taxon>Cimicomorpha</taxon>
        <taxon>Reduviidae</taxon>
        <taxon>Harpactorinae</taxon>
        <taxon>Harpactorini</taxon>
        <taxon>Rhynocoris</taxon>
    </lineage>
</organism>
<dbReference type="EMBL" id="JAPXFL010000006">
    <property type="protein sequence ID" value="KAK9505676.1"/>
    <property type="molecule type" value="Genomic_DNA"/>
</dbReference>
<reference evidence="1 2" key="1">
    <citation type="submission" date="2022-12" db="EMBL/GenBank/DDBJ databases">
        <title>Chromosome-level genome assembly of true bugs.</title>
        <authorList>
            <person name="Ma L."/>
            <person name="Li H."/>
        </authorList>
    </citation>
    <scope>NUCLEOTIDE SEQUENCE [LARGE SCALE GENOMIC DNA]</scope>
    <source>
        <strain evidence="1">Lab_2022b</strain>
    </source>
</reference>
<dbReference type="Proteomes" id="UP001461498">
    <property type="component" value="Unassembled WGS sequence"/>
</dbReference>